<dbReference type="InterPro" id="IPR045865">
    <property type="entry name" value="ACT-like_dom_sf"/>
</dbReference>
<dbReference type="Gene3D" id="3.30.70.260">
    <property type="match status" value="1"/>
</dbReference>
<dbReference type="GO" id="GO:0004794">
    <property type="term" value="F:threonine deaminase activity"/>
    <property type="evidence" value="ECO:0007669"/>
    <property type="project" value="InterPro"/>
</dbReference>
<dbReference type="GO" id="GO:0006565">
    <property type="term" value="P:L-serine catabolic process"/>
    <property type="evidence" value="ECO:0007669"/>
    <property type="project" value="TreeGrafter"/>
</dbReference>
<dbReference type="FunFam" id="3.40.50.1100:FF:000005">
    <property type="entry name" value="Threonine dehydratase catabolic"/>
    <property type="match status" value="1"/>
</dbReference>
<dbReference type="InterPro" id="IPR001926">
    <property type="entry name" value="TrpB-like_PALP"/>
</dbReference>
<dbReference type="Pfam" id="PF00291">
    <property type="entry name" value="PALP"/>
    <property type="match status" value="1"/>
</dbReference>
<evidence type="ECO:0000259" key="6">
    <source>
        <dbReference type="PROSITE" id="PS51671"/>
    </source>
</evidence>
<comment type="catalytic activity">
    <reaction evidence="5">
        <text>L-serine = pyruvate + NH4(+)</text>
        <dbReference type="Rhea" id="RHEA:19169"/>
        <dbReference type="ChEBI" id="CHEBI:15361"/>
        <dbReference type="ChEBI" id="CHEBI:28938"/>
        <dbReference type="ChEBI" id="CHEBI:33384"/>
        <dbReference type="EC" id="4.3.1.17"/>
    </reaction>
</comment>
<dbReference type="InterPro" id="IPR050147">
    <property type="entry name" value="Ser/Thr_Dehydratase"/>
</dbReference>
<evidence type="ECO:0000313" key="7">
    <source>
        <dbReference type="EMBL" id="GGE46462.1"/>
    </source>
</evidence>
<dbReference type="AlphaFoldDB" id="A0A8J3DWI2"/>
<dbReference type="InterPro" id="IPR005789">
    <property type="entry name" value="Thr_deHydtase_catblc"/>
</dbReference>
<evidence type="ECO:0000256" key="4">
    <source>
        <dbReference type="ARBA" id="ARBA00023239"/>
    </source>
</evidence>
<dbReference type="GO" id="GO:0009097">
    <property type="term" value="P:isoleucine biosynthetic process"/>
    <property type="evidence" value="ECO:0007669"/>
    <property type="project" value="TreeGrafter"/>
</dbReference>
<keyword evidence="8" id="KW-1185">Reference proteome</keyword>
<sequence length="410" mass="43647">MSVTIKDIQAARAVIADAVMRTPMLPAPKLSALTGAEVFIKYENLQVTNSFKERGALVKLSRLPESARRDGIIAMSAGNHAQAVAYHARRLGIPATIVMPKTTPFVKVRATESHGARVILDGETLAESQDRAEQIAAMEALTWVHPYDDPDIIAGQGTVAVEMLEDVPDLDMLVIPIGGGGLVSGNAIAARALRPDIRIVGVEAALYPSMWNAVKHDARPIGGPTLAEGIAVKNVGVLTRPIVEAMVSDLILVSEADLERAVNAYAILQKTMAEGAGAAGLAAMLAHPEVFRDRKVGLILCGGNIDPRILASIMVRELEREDRIVSFRLTITDQPGVLGKIASRLGELGANILEVAHSRLYLDIPAKGASIDVTVETRNRAHAEDIMAALIQDGMICRRLDSGAGDSGTH</sequence>
<proteinExistence type="inferred from homology"/>
<comment type="similarity">
    <text evidence="2">Belongs to the serine/threonine dehydratase family.</text>
</comment>
<reference evidence="7" key="2">
    <citation type="submission" date="2020-09" db="EMBL/GenBank/DDBJ databases">
        <authorList>
            <person name="Sun Q."/>
            <person name="Sedlacek I."/>
        </authorList>
    </citation>
    <scope>NUCLEOTIDE SEQUENCE</scope>
    <source>
        <strain evidence="7">CCM 7684</strain>
    </source>
</reference>
<organism evidence="7 8">
    <name type="scientific">Agaricicola taiwanensis</name>
    <dbReference type="NCBI Taxonomy" id="591372"/>
    <lineage>
        <taxon>Bacteria</taxon>
        <taxon>Pseudomonadati</taxon>
        <taxon>Pseudomonadota</taxon>
        <taxon>Alphaproteobacteria</taxon>
        <taxon>Rhodobacterales</taxon>
        <taxon>Paracoccaceae</taxon>
        <taxon>Agaricicola</taxon>
    </lineage>
</organism>
<gene>
    <name evidence="7" type="ORF">GCM10007276_24590</name>
</gene>
<dbReference type="Proteomes" id="UP000602745">
    <property type="component" value="Unassembled WGS sequence"/>
</dbReference>
<name>A0A8J3DWI2_9RHOB</name>
<comment type="caution">
    <text evidence="7">The sequence shown here is derived from an EMBL/GenBank/DDBJ whole genome shotgun (WGS) entry which is preliminary data.</text>
</comment>
<reference evidence="7" key="1">
    <citation type="journal article" date="2014" name="Int. J. Syst. Evol. Microbiol.">
        <title>Complete genome sequence of Corynebacterium casei LMG S-19264T (=DSM 44701T), isolated from a smear-ripened cheese.</title>
        <authorList>
            <consortium name="US DOE Joint Genome Institute (JGI-PGF)"/>
            <person name="Walter F."/>
            <person name="Albersmeier A."/>
            <person name="Kalinowski J."/>
            <person name="Ruckert C."/>
        </authorList>
    </citation>
    <scope>NUCLEOTIDE SEQUENCE</scope>
    <source>
        <strain evidence="7">CCM 7684</strain>
    </source>
</reference>
<dbReference type="PANTHER" id="PTHR48078">
    <property type="entry name" value="THREONINE DEHYDRATASE, MITOCHONDRIAL-RELATED"/>
    <property type="match status" value="1"/>
</dbReference>
<dbReference type="EMBL" id="BMCP01000002">
    <property type="protein sequence ID" value="GGE46462.1"/>
    <property type="molecule type" value="Genomic_DNA"/>
</dbReference>
<evidence type="ECO:0000256" key="5">
    <source>
        <dbReference type="ARBA" id="ARBA00049406"/>
    </source>
</evidence>
<dbReference type="InterPro" id="IPR044561">
    <property type="entry name" value="ACT_ThrD-II-like"/>
</dbReference>
<dbReference type="InterPro" id="IPR036052">
    <property type="entry name" value="TrpB-like_PALP_sf"/>
</dbReference>
<dbReference type="NCBIfam" id="NF005600">
    <property type="entry name" value="PRK07334.1"/>
    <property type="match status" value="1"/>
</dbReference>
<dbReference type="NCBIfam" id="TIGR01127">
    <property type="entry name" value="ilvA_1Cterm"/>
    <property type="match status" value="1"/>
</dbReference>
<accession>A0A8J3DWI2</accession>
<keyword evidence="3" id="KW-0663">Pyridoxal phosphate</keyword>
<evidence type="ECO:0000313" key="8">
    <source>
        <dbReference type="Proteomes" id="UP000602745"/>
    </source>
</evidence>
<dbReference type="CDD" id="cd04886">
    <property type="entry name" value="ACT_ThrD-II-like"/>
    <property type="match status" value="1"/>
</dbReference>
<dbReference type="RefSeq" id="WP_188410003.1">
    <property type="nucleotide sequence ID" value="NZ_BMCP01000002.1"/>
</dbReference>
<dbReference type="Gene3D" id="3.40.50.1100">
    <property type="match status" value="2"/>
</dbReference>
<dbReference type="PANTHER" id="PTHR48078:SF6">
    <property type="entry name" value="L-THREONINE DEHYDRATASE CATABOLIC TDCB"/>
    <property type="match status" value="1"/>
</dbReference>
<keyword evidence="4" id="KW-0456">Lyase</keyword>
<evidence type="ECO:0000256" key="3">
    <source>
        <dbReference type="ARBA" id="ARBA00022898"/>
    </source>
</evidence>
<dbReference type="GO" id="GO:0006567">
    <property type="term" value="P:L-threonine catabolic process"/>
    <property type="evidence" value="ECO:0007669"/>
    <property type="project" value="InterPro"/>
</dbReference>
<comment type="cofactor">
    <cofactor evidence="1">
        <name>pyridoxal 5'-phosphate</name>
        <dbReference type="ChEBI" id="CHEBI:597326"/>
    </cofactor>
</comment>
<dbReference type="PROSITE" id="PS51671">
    <property type="entry name" value="ACT"/>
    <property type="match status" value="1"/>
</dbReference>
<dbReference type="SUPFAM" id="SSF53686">
    <property type="entry name" value="Tryptophan synthase beta subunit-like PLP-dependent enzymes"/>
    <property type="match status" value="1"/>
</dbReference>
<dbReference type="InterPro" id="IPR002912">
    <property type="entry name" value="ACT_dom"/>
</dbReference>
<dbReference type="CDD" id="cd01562">
    <property type="entry name" value="Thr-dehyd"/>
    <property type="match status" value="1"/>
</dbReference>
<dbReference type="GO" id="GO:0003941">
    <property type="term" value="F:L-serine ammonia-lyase activity"/>
    <property type="evidence" value="ECO:0007669"/>
    <property type="project" value="UniProtKB-EC"/>
</dbReference>
<protein>
    <submittedName>
        <fullName evidence="7">Threonine ammonia-lyase</fullName>
    </submittedName>
</protein>
<feature type="domain" description="ACT" evidence="6">
    <location>
        <begin position="326"/>
        <end position="404"/>
    </location>
</feature>
<dbReference type="SUPFAM" id="SSF55021">
    <property type="entry name" value="ACT-like"/>
    <property type="match status" value="1"/>
</dbReference>
<evidence type="ECO:0000256" key="1">
    <source>
        <dbReference type="ARBA" id="ARBA00001933"/>
    </source>
</evidence>
<evidence type="ECO:0000256" key="2">
    <source>
        <dbReference type="ARBA" id="ARBA00010869"/>
    </source>
</evidence>